<dbReference type="Proteomes" id="UP000094893">
    <property type="component" value="Unassembled WGS sequence"/>
</dbReference>
<sequence length="181" mass="20605">MKSVKVLLSSITAILLLSASSAYALSLGQLETMSPSQKKQAQQYFRSHSLGFSSIFKRYHPGPYWVLKNKSAFHLTPEQIQREGQLKDEMAMHTIEDDRALQRAYDKYEKDAATAHPTLATIKKDIIRVGKAETRLGWEMVPYHLQGYALLNPAQKVTYTQLAAKTWAQDHRTPNSNLQQR</sequence>
<comment type="caution">
    <text evidence="3">The sequence shown here is derived from an EMBL/GenBank/DDBJ whole genome shotgun (WGS) entry which is preliminary data.</text>
</comment>
<name>A0A1C2JL03_ACITH</name>
<evidence type="ECO:0000256" key="1">
    <source>
        <dbReference type="SAM" id="SignalP"/>
    </source>
</evidence>
<protein>
    <submittedName>
        <fullName evidence="3">Uncharacterized protein</fullName>
    </submittedName>
</protein>
<dbReference type="EMBL" id="LWSA01000308">
    <property type="protein sequence ID" value="OCX68175.1"/>
    <property type="molecule type" value="Genomic_DNA"/>
</dbReference>
<accession>A0A1C2JL03</accession>
<dbReference type="AlphaFoldDB" id="A0A1C2JL03"/>
<dbReference type="EMBL" id="LWRY01000027">
    <property type="protein sequence ID" value="OCX74918.1"/>
    <property type="molecule type" value="Genomic_DNA"/>
</dbReference>
<dbReference type="RefSeq" id="WP_024895200.1">
    <property type="nucleotide sequence ID" value="NZ_LWRY01000027.1"/>
</dbReference>
<gene>
    <name evidence="3" type="ORF">A6M23_04440</name>
    <name evidence="2" type="ORF">A6P07_18780</name>
</gene>
<dbReference type="Proteomes" id="UP000095008">
    <property type="component" value="Unassembled WGS sequence"/>
</dbReference>
<reference evidence="3 4" key="1">
    <citation type="journal article" date="2016" name="Int. J. Mol. Sci.">
        <title>Comparative genomics of the extreme acidophile Acidithiobacillus thiooxidans reveals intraspecific divergence and niche adaptation.</title>
        <authorList>
            <person name="Zhang X."/>
            <person name="Feng X."/>
            <person name="Tao J."/>
            <person name="Ma L."/>
            <person name="Xiao Y."/>
            <person name="Liang Y."/>
            <person name="Liu X."/>
            <person name="Yin H."/>
        </authorList>
    </citation>
    <scope>NUCLEOTIDE SEQUENCE [LARGE SCALE GENOMIC DNA]</scope>
    <source>
        <strain evidence="2 4">A02</strain>
        <strain evidence="3">DXS-W</strain>
    </source>
</reference>
<evidence type="ECO:0000313" key="2">
    <source>
        <dbReference type="EMBL" id="OCX68175.1"/>
    </source>
</evidence>
<keyword evidence="5" id="KW-1185">Reference proteome</keyword>
<evidence type="ECO:0000313" key="5">
    <source>
        <dbReference type="Proteomes" id="UP000095008"/>
    </source>
</evidence>
<organism evidence="3 5">
    <name type="scientific">Acidithiobacillus thiooxidans</name>
    <name type="common">Thiobacillus thiooxidans</name>
    <dbReference type="NCBI Taxonomy" id="930"/>
    <lineage>
        <taxon>Bacteria</taxon>
        <taxon>Pseudomonadati</taxon>
        <taxon>Pseudomonadota</taxon>
        <taxon>Acidithiobacillia</taxon>
        <taxon>Acidithiobacillales</taxon>
        <taxon>Acidithiobacillaceae</taxon>
        <taxon>Acidithiobacillus</taxon>
    </lineage>
</organism>
<dbReference type="OrthoDB" id="5309061at2"/>
<feature type="chain" id="PRO_5009434578" evidence="1">
    <location>
        <begin position="25"/>
        <end position="181"/>
    </location>
</feature>
<keyword evidence="1" id="KW-0732">Signal</keyword>
<feature type="signal peptide" evidence="1">
    <location>
        <begin position="1"/>
        <end position="24"/>
    </location>
</feature>
<proteinExistence type="predicted"/>
<evidence type="ECO:0000313" key="3">
    <source>
        <dbReference type="EMBL" id="OCX74918.1"/>
    </source>
</evidence>
<evidence type="ECO:0000313" key="4">
    <source>
        <dbReference type="Proteomes" id="UP000094893"/>
    </source>
</evidence>